<evidence type="ECO:0000259" key="9">
    <source>
        <dbReference type="PROSITE" id="PS51186"/>
    </source>
</evidence>
<dbReference type="PANTHER" id="PTHR43675:SF8">
    <property type="entry name" value="ARSENITE METHYLTRANSFERASE"/>
    <property type="match status" value="1"/>
</dbReference>
<evidence type="ECO:0000256" key="7">
    <source>
        <dbReference type="ARBA" id="ARBA00047943"/>
    </source>
</evidence>
<comment type="catalytic activity">
    <reaction evidence="8">
        <text>arsenic triglutathione + 3 [thioredoxin]-dithiol + 3 S-adenosyl-L-methionine = trimethylarsine + 3 [thioredoxin]-disulfide + 3 glutathione + 3 S-adenosyl-L-homocysteine + 3 H(+)</text>
        <dbReference type="Rhea" id="RHEA:69432"/>
        <dbReference type="Rhea" id="RHEA-COMP:10698"/>
        <dbReference type="Rhea" id="RHEA-COMP:10700"/>
        <dbReference type="ChEBI" id="CHEBI:15378"/>
        <dbReference type="ChEBI" id="CHEBI:27130"/>
        <dbReference type="ChEBI" id="CHEBI:29950"/>
        <dbReference type="ChEBI" id="CHEBI:50058"/>
        <dbReference type="ChEBI" id="CHEBI:57856"/>
        <dbReference type="ChEBI" id="CHEBI:57925"/>
        <dbReference type="ChEBI" id="CHEBI:59789"/>
        <dbReference type="ChEBI" id="CHEBI:183640"/>
        <dbReference type="EC" id="2.1.1.137"/>
    </reaction>
</comment>
<dbReference type="Gene3D" id="3.40.50.150">
    <property type="entry name" value="Vaccinia Virus protein VP39"/>
    <property type="match status" value="1"/>
</dbReference>
<evidence type="ECO:0000313" key="11">
    <source>
        <dbReference type="Proteomes" id="UP000284824"/>
    </source>
</evidence>
<dbReference type="GO" id="GO:0030791">
    <property type="term" value="F:arsenite methyltransferase activity"/>
    <property type="evidence" value="ECO:0007669"/>
    <property type="project" value="UniProtKB-EC"/>
</dbReference>
<dbReference type="SUPFAM" id="SSF55729">
    <property type="entry name" value="Acyl-CoA N-acyltransferases (Nat)"/>
    <property type="match status" value="1"/>
</dbReference>
<dbReference type="Pfam" id="PF13847">
    <property type="entry name" value="Methyltransf_31"/>
    <property type="match status" value="1"/>
</dbReference>
<sequence>MAHDEIIDRYSRLARAAAAGRVVADCGPDDFEQGCFGAAGYDDTGTLPEAAVRASLGCGNPVAVAGLRAGETVLDLGSGGGIDVLLSARRVGPAGKAYGLDASPDMLALARRNAEQAGVANVEFLQGVIEYVPLPGRSVDVVISNCVINLSGDKAAVLAEAFRVLRPGGRFGVSDVVTDGEVDPERREAAERRIGCVAGALSVADYRGLLAAAGFVGVEITLTADHGDGVHSAIVHAAKPAAGPGLEIRPMRDADASQVLAIYQAGLDTGQASFETTAPSWEGFTAARLPQLRYVAVDTATGQVVGWVAGSAVSARPVYAGVVEHSVYVHPGCQAHGIGKALLTAFLAGCEDAGVWTVQSGIFPENAASLALHRALGFRIVGTRERIGRHHGRWRDVILVERRSPSH</sequence>
<dbReference type="PROSITE" id="PS51186">
    <property type="entry name" value="GNAT"/>
    <property type="match status" value="1"/>
</dbReference>
<dbReference type="EMBL" id="SAUN01000001">
    <property type="protein sequence ID" value="RVX45132.1"/>
    <property type="molecule type" value="Genomic_DNA"/>
</dbReference>
<dbReference type="EC" id="2.1.1.137" evidence="4"/>
<organism evidence="10 11">
    <name type="scientific">Nonomuraea polychroma</name>
    <dbReference type="NCBI Taxonomy" id="46176"/>
    <lineage>
        <taxon>Bacteria</taxon>
        <taxon>Bacillati</taxon>
        <taxon>Actinomycetota</taxon>
        <taxon>Actinomycetes</taxon>
        <taxon>Streptosporangiales</taxon>
        <taxon>Streptosporangiaceae</taxon>
        <taxon>Nonomuraea</taxon>
    </lineage>
</organism>
<dbReference type="Pfam" id="PF00583">
    <property type="entry name" value="Acetyltransf_1"/>
    <property type="match status" value="1"/>
</dbReference>
<evidence type="ECO:0000256" key="8">
    <source>
        <dbReference type="ARBA" id="ARBA00048428"/>
    </source>
</evidence>
<reference evidence="10 11" key="1">
    <citation type="submission" date="2019-01" db="EMBL/GenBank/DDBJ databases">
        <title>Sequencing the genomes of 1000 actinobacteria strains.</title>
        <authorList>
            <person name="Klenk H.-P."/>
        </authorList>
    </citation>
    <scope>NUCLEOTIDE SEQUENCE [LARGE SCALE GENOMIC DNA]</scope>
    <source>
        <strain evidence="10 11">DSM 43925</strain>
    </source>
</reference>
<dbReference type="InterPro" id="IPR016181">
    <property type="entry name" value="Acyl_CoA_acyltransferase"/>
</dbReference>
<dbReference type="InterPro" id="IPR029063">
    <property type="entry name" value="SAM-dependent_MTases_sf"/>
</dbReference>
<dbReference type="CDD" id="cd04301">
    <property type="entry name" value="NAT_SF"/>
    <property type="match status" value="1"/>
</dbReference>
<feature type="domain" description="N-acetyltransferase" evidence="9">
    <location>
        <begin position="246"/>
        <end position="401"/>
    </location>
</feature>
<name>A0A438MH06_9ACTN</name>
<keyword evidence="10" id="KW-0012">Acyltransferase</keyword>
<keyword evidence="11" id="KW-1185">Reference proteome</keyword>
<evidence type="ECO:0000313" key="10">
    <source>
        <dbReference type="EMBL" id="RVX45132.1"/>
    </source>
</evidence>
<dbReference type="InterPro" id="IPR000182">
    <property type="entry name" value="GNAT_dom"/>
</dbReference>
<dbReference type="NCBIfam" id="NF008823">
    <property type="entry name" value="PRK11873.1"/>
    <property type="match status" value="1"/>
</dbReference>
<evidence type="ECO:0000256" key="4">
    <source>
        <dbReference type="ARBA" id="ARBA00034521"/>
    </source>
</evidence>
<dbReference type="CDD" id="cd02440">
    <property type="entry name" value="AdoMet_MTases"/>
    <property type="match status" value="1"/>
</dbReference>
<protein>
    <recommendedName>
        <fullName evidence="5">Arsenite methyltransferase</fullName>
        <ecNumber evidence="4">2.1.1.137</ecNumber>
    </recommendedName>
</protein>
<dbReference type="RefSeq" id="WP_127936795.1">
    <property type="nucleotide sequence ID" value="NZ_SAUN01000001.1"/>
</dbReference>
<evidence type="ECO:0000256" key="5">
    <source>
        <dbReference type="ARBA" id="ARBA00034545"/>
    </source>
</evidence>
<dbReference type="OrthoDB" id="9805171at2"/>
<gene>
    <name evidence="10" type="ORF">EDD27_7910</name>
</gene>
<keyword evidence="2" id="KW-0949">S-adenosyl-L-methionine</keyword>
<dbReference type="InterPro" id="IPR026669">
    <property type="entry name" value="Arsenite_MeTrfase-like"/>
</dbReference>
<comment type="catalytic activity">
    <reaction evidence="7">
        <text>arsenic triglutathione + 2 [thioredoxin]-dithiol + 2 S-adenosyl-L-methionine + H2O = dimethylarsinous acid + 2 [thioredoxin]-disulfide + 3 glutathione + 2 S-adenosyl-L-homocysteine + 2 H(+)</text>
        <dbReference type="Rhea" id="RHEA:69464"/>
        <dbReference type="Rhea" id="RHEA-COMP:10698"/>
        <dbReference type="Rhea" id="RHEA-COMP:10700"/>
        <dbReference type="ChEBI" id="CHEBI:15377"/>
        <dbReference type="ChEBI" id="CHEBI:15378"/>
        <dbReference type="ChEBI" id="CHEBI:23808"/>
        <dbReference type="ChEBI" id="CHEBI:29950"/>
        <dbReference type="ChEBI" id="CHEBI:50058"/>
        <dbReference type="ChEBI" id="CHEBI:57856"/>
        <dbReference type="ChEBI" id="CHEBI:57925"/>
        <dbReference type="ChEBI" id="CHEBI:59789"/>
        <dbReference type="ChEBI" id="CHEBI:183640"/>
        <dbReference type="EC" id="2.1.1.137"/>
    </reaction>
</comment>
<keyword evidence="1 10" id="KW-0808">Transferase</keyword>
<dbReference type="PANTHER" id="PTHR43675">
    <property type="entry name" value="ARSENITE METHYLTRANSFERASE"/>
    <property type="match status" value="1"/>
</dbReference>
<evidence type="ECO:0000256" key="3">
    <source>
        <dbReference type="ARBA" id="ARBA00034487"/>
    </source>
</evidence>
<dbReference type="GO" id="GO:0016747">
    <property type="term" value="F:acyltransferase activity, transferring groups other than amino-acyl groups"/>
    <property type="evidence" value="ECO:0007669"/>
    <property type="project" value="InterPro"/>
</dbReference>
<dbReference type="Gene3D" id="3.40.630.30">
    <property type="match status" value="1"/>
</dbReference>
<comment type="catalytic activity">
    <reaction evidence="6">
        <text>arsenic triglutathione + [thioredoxin]-dithiol + S-adenosyl-L-methionine + 2 H2O = methylarsonous acid + [thioredoxin]-disulfide + 3 glutathione + S-adenosyl-L-homocysteine + H(+)</text>
        <dbReference type="Rhea" id="RHEA:69460"/>
        <dbReference type="Rhea" id="RHEA-COMP:10698"/>
        <dbReference type="Rhea" id="RHEA-COMP:10700"/>
        <dbReference type="ChEBI" id="CHEBI:15377"/>
        <dbReference type="ChEBI" id="CHEBI:15378"/>
        <dbReference type="ChEBI" id="CHEBI:17826"/>
        <dbReference type="ChEBI" id="CHEBI:29950"/>
        <dbReference type="ChEBI" id="CHEBI:50058"/>
        <dbReference type="ChEBI" id="CHEBI:57856"/>
        <dbReference type="ChEBI" id="CHEBI:57925"/>
        <dbReference type="ChEBI" id="CHEBI:59789"/>
        <dbReference type="ChEBI" id="CHEBI:183640"/>
        <dbReference type="EC" id="2.1.1.137"/>
    </reaction>
</comment>
<evidence type="ECO:0000256" key="6">
    <source>
        <dbReference type="ARBA" id="ARBA00047941"/>
    </source>
</evidence>
<dbReference type="AlphaFoldDB" id="A0A438MH06"/>
<evidence type="ECO:0000256" key="1">
    <source>
        <dbReference type="ARBA" id="ARBA00022679"/>
    </source>
</evidence>
<comment type="caution">
    <text evidence="10">The sequence shown here is derived from an EMBL/GenBank/DDBJ whole genome shotgun (WGS) entry which is preliminary data.</text>
</comment>
<evidence type="ECO:0000256" key="2">
    <source>
        <dbReference type="ARBA" id="ARBA00022691"/>
    </source>
</evidence>
<accession>A0A438MH06</accession>
<dbReference type="Proteomes" id="UP000284824">
    <property type="component" value="Unassembled WGS sequence"/>
</dbReference>
<dbReference type="InterPro" id="IPR025714">
    <property type="entry name" value="Methyltranfer_dom"/>
</dbReference>
<dbReference type="SUPFAM" id="SSF53335">
    <property type="entry name" value="S-adenosyl-L-methionine-dependent methyltransferases"/>
    <property type="match status" value="1"/>
</dbReference>
<comment type="similarity">
    <text evidence="3">Belongs to the methyltransferase superfamily. Arsenite methyltransferase family.</text>
</comment>
<proteinExistence type="inferred from homology"/>